<dbReference type="InterPro" id="IPR051805">
    <property type="entry name" value="Dehydratase_Activator_Redct"/>
</dbReference>
<feature type="domain" description="ATPase BadF/BadG/BcrA/BcrD type" evidence="6">
    <location>
        <begin position="345"/>
        <end position="595"/>
    </location>
</feature>
<keyword evidence="9" id="KW-1185">Reference proteome</keyword>
<dbReference type="GO" id="GO:0046872">
    <property type="term" value="F:metal ion binding"/>
    <property type="evidence" value="ECO:0007669"/>
    <property type="project" value="UniProtKB-KW"/>
</dbReference>
<dbReference type="RefSeq" id="WP_011448342.1">
    <property type="nucleotide sequence ID" value="NC_007796.1"/>
</dbReference>
<dbReference type="GO" id="GO:0051536">
    <property type="term" value="F:iron-sulfur cluster binding"/>
    <property type="evidence" value="ECO:0007669"/>
    <property type="project" value="UniProtKB-KW"/>
</dbReference>
<dbReference type="PANTHER" id="PTHR32329:SF7">
    <property type="entry name" value="ACTIVATOR OF 2-HYDROXYACYL-COA-HYDRATASE"/>
    <property type="match status" value="1"/>
</dbReference>
<dbReference type="PANTHER" id="PTHR32329">
    <property type="entry name" value="BIFUNCTIONAL PROTEIN [INCLUDES 2-HYDROXYACYL-COA DEHYDRATASE (N-TER) AND ITS ACTIVATOR DOMAIN (C_TERM)-RELATED"/>
    <property type="match status" value="1"/>
</dbReference>
<dbReference type="Pfam" id="PF09989">
    <property type="entry name" value="DUF2229"/>
    <property type="match status" value="1"/>
</dbReference>
<dbReference type="Proteomes" id="UP000001941">
    <property type="component" value="Chromosome"/>
</dbReference>
<dbReference type="EnsemblBacteria" id="ABD41065">
    <property type="protein sequence ID" value="ABD41065"/>
    <property type="gene ID" value="Mhun_1325"/>
</dbReference>
<sequence>MNTLTSQMKSDPDHSDLADEKINPETYSIGIDIGYSSIKIGLVNSSLQPVYADYILHKGKIKETLQKILATLAGQYDPTSITHGAVTGSESKWISKDQTIHHVNDVSALLEGSLCLDDSVHSIIDIGGQTARYITGFTSREKSCIEISMNSNCAAGTGSFLEEQVSRLNLSIEDYAAYAAKSSSIPRIAGRCSVFAKTDIIHHQQEGVPVEDILQGLAYALIRNYRGAVIKKLPITRPVFFAGGVAHNDAIVNAISDILDLSDGKLIVSDLSGNAAAIGTAIIAKQNNLTISPDELSSILTRNECNSNNSELSLPALARFGKEDCTNKHICAPISSGDEITDCFLGIDIGSTSTNLVLMNENKEIVAFRYLRTLGDPFHAVSTGLADLGREFKDKVRVIGVGTTGSGRYMIARLFGADVVKDEITAQARAAITLDPLVDTVFEIGGQDSKFISLRNGVVTDFQMNKICAAGTGSFIEEQSKKFDIPIDDFGDKALASTKPEYLGERCTVFIETSIAACLANGTSTEDIVSGLCYSIVKNYLNRVVGQKKIGDRIFLQGGIAYNQGVINAFRSLTGKEIIVPPFFSVTGAYGAAILTCEEMGSRKTSFKGFDHIASSGEGEIEKVANSDSGSDFEEMVTDLIFEGYDGTLDPSKKTIGIPRALFTYGMYPMFDAFFRELGYNVLLSDPTSEKTIWLGQDYSLDETCYPVKLINGHVAELVEKKVDYIFFPDLYTVVHPNSHTRQDFGCPYMQLAFKLVNRAMELDTKGIKLLAPTIGFSLGEQFMKNSFMNLGTMLDRTTEETGKALQKGMQAFHDFETRIMEKGKQIVQGLQADEKAFVLISKTYGVADPVLNLGIPGKLKEMGYKTLAFYNLPECDVSSEHPNMFWPFGQHILEAAQVVRQHPNLYAIFLTHHGCGPDTVFTHYFKEIMGDKPYLNIEVDEHSSGVGVITRLEAFVNSLNHIPSQPAEDMNCYPERVPHPKAGITTNGLAFSSSCEYYLPDLYPYSGLFCEHFSKKGIRAHPFPPTSEKSIDEGRKHTITNEYFSMAALVGDVLNIPDIRNKGDIPKVLFIPQNEGAEVDGQYNRFIRTILDEEGLSHVWVESPFIEDIIYEDESFLTSLFCLLIAGDLILVTPVSDRARYLNQMKGMIQRNELDIRSLKRVAWEISMILQSAPPEKTILAIGEPLILYNDMLNNQILNGLEENNVRVMFAPLSECFWQTWKDYILQYGNDRTDVLLKKLAILEDYMNQIHQVLGVFSPYEEKTEDLIRLADATTGYYAGGFGRYREAKVLGLPSSVKGVITVSSMYENTGILLNTLHKGFESDHQKPVLNLTFDGTHNDHDKSKVESFLYYL</sequence>
<keyword evidence="4" id="KW-0411">Iron-sulfur</keyword>
<evidence type="ECO:0000256" key="2">
    <source>
        <dbReference type="ARBA" id="ARBA00022723"/>
    </source>
</evidence>
<feature type="compositionally biased region" description="Basic and acidic residues" evidence="5">
    <location>
        <begin position="10"/>
        <end position="20"/>
    </location>
</feature>
<dbReference type="GeneID" id="3922843"/>
<dbReference type="CDD" id="cd24034">
    <property type="entry name" value="ASKHA_NBD_O66634-like_rpt1"/>
    <property type="match status" value="1"/>
</dbReference>
<dbReference type="InterPro" id="IPR008275">
    <property type="entry name" value="CoA_E_activase_dom"/>
</dbReference>
<feature type="region of interest" description="Disordered" evidence="5">
    <location>
        <begin position="1"/>
        <end position="20"/>
    </location>
</feature>
<keyword evidence="2" id="KW-0479">Metal-binding</keyword>
<evidence type="ECO:0000256" key="3">
    <source>
        <dbReference type="ARBA" id="ARBA00023004"/>
    </source>
</evidence>
<dbReference type="CDD" id="cd24035">
    <property type="entry name" value="ASKHA_NBD_O66634-like_rpt2"/>
    <property type="match status" value="1"/>
</dbReference>
<dbReference type="InterPro" id="IPR043129">
    <property type="entry name" value="ATPase_NBD"/>
</dbReference>
<dbReference type="OrthoDB" id="114976at2157"/>
<organism evidence="8 9">
    <name type="scientific">Methanospirillum hungatei JF-1 (strain ATCC 27890 / DSM 864 / NBRC 100397 / JF-1)</name>
    <dbReference type="NCBI Taxonomy" id="323259"/>
    <lineage>
        <taxon>Archaea</taxon>
        <taxon>Methanobacteriati</taxon>
        <taxon>Methanobacteriota</taxon>
        <taxon>Stenosarchaea group</taxon>
        <taxon>Methanomicrobia</taxon>
        <taxon>Methanomicrobiales</taxon>
        <taxon>Methanospirillaceae</taxon>
        <taxon>Methanospirillum</taxon>
    </lineage>
</organism>
<evidence type="ECO:0000259" key="6">
    <source>
        <dbReference type="Pfam" id="PF01869"/>
    </source>
</evidence>
<comment type="cofactor">
    <cofactor evidence="1">
        <name>[4Fe-4S] cluster</name>
        <dbReference type="ChEBI" id="CHEBI:49883"/>
    </cofactor>
</comment>
<evidence type="ECO:0000313" key="9">
    <source>
        <dbReference type="Proteomes" id="UP000001941"/>
    </source>
</evidence>
<dbReference type="eggNOG" id="arCOG07679">
    <property type="taxonomic scope" value="Archaea"/>
</dbReference>
<dbReference type="NCBIfam" id="TIGR00241">
    <property type="entry name" value="CoA_E_activ"/>
    <property type="match status" value="1"/>
</dbReference>
<dbReference type="STRING" id="323259.Mhun_1325"/>
<protein>
    <submittedName>
        <fullName evidence="8">CoA enzyme activase</fullName>
    </submittedName>
</protein>
<feature type="domain" description="ATPase BadF/BadG/BcrA/BcrD type" evidence="6">
    <location>
        <begin position="30"/>
        <end position="284"/>
    </location>
</feature>
<dbReference type="HOGENOM" id="CLU_002393_2_0_2"/>
<reference evidence="9" key="1">
    <citation type="journal article" date="2016" name="Stand. Genomic Sci.">
        <title>Complete genome sequence of Methanospirillum hungatei type strain JF1.</title>
        <authorList>
            <person name="Gunsalus R.P."/>
            <person name="Cook L.E."/>
            <person name="Crable B."/>
            <person name="Rohlin L."/>
            <person name="McDonald E."/>
            <person name="Mouttaki H."/>
            <person name="Sieber J.R."/>
            <person name="Poweleit N."/>
            <person name="Zhou H."/>
            <person name="Lapidus A.L."/>
            <person name="Daligault H.E."/>
            <person name="Land M."/>
            <person name="Gilna P."/>
            <person name="Ivanova N."/>
            <person name="Kyrpides N."/>
            <person name="Culley D.E."/>
            <person name="McInerney M.J."/>
        </authorList>
    </citation>
    <scope>NUCLEOTIDE SEQUENCE [LARGE SCALE GENOMIC DNA]</scope>
    <source>
        <strain evidence="9">ATCC 27890 / DSM 864 / NBRC 100397 / JF-1</strain>
    </source>
</reference>
<keyword evidence="3" id="KW-0408">Iron</keyword>
<accession>Q2FNW8</accession>
<dbReference type="KEGG" id="mhu:Mhun_1325"/>
<dbReference type="EMBL" id="CP000254">
    <property type="protein sequence ID" value="ABD41065.1"/>
    <property type="molecule type" value="Genomic_DNA"/>
</dbReference>
<dbReference type="SUPFAM" id="SSF53067">
    <property type="entry name" value="Actin-like ATPase domain"/>
    <property type="match status" value="2"/>
</dbReference>
<name>Q2FNW8_METHJ</name>
<feature type="domain" description="DUF2229" evidence="7">
    <location>
        <begin position="655"/>
        <end position="869"/>
    </location>
</feature>
<gene>
    <name evidence="8" type="ordered locus">Mhun_1325</name>
</gene>
<proteinExistence type="predicted"/>
<dbReference type="Gene3D" id="3.30.420.40">
    <property type="match status" value="4"/>
</dbReference>
<dbReference type="InterPro" id="IPR018709">
    <property type="entry name" value="CoA_activase_DUF2229"/>
</dbReference>
<dbReference type="Pfam" id="PF01869">
    <property type="entry name" value="BcrAD_BadFG"/>
    <property type="match status" value="2"/>
</dbReference>
<dbReference type="InParanoid" id="Q2FNW8"/>
<evidence type="ECO:0000259" key="7">
    <source>
        <dbReference type="Pfam" id="PF09989"/>
    </source>
</evidence>
<evidence type="ECO:0000256" key="4">
    <source>
        <dbReference type="ARBA" id="ARBA00023014"/>
    </source>
</evidence>
<dbReference type="InterPro" id="IPR002731">
    <property type="entry name" value="ATPase_BadF"/>
</dbReference>
<evidence type="ECO:0000313" key="8">
    <source>
        <dbReference type="EMBL" id="ABD41065.1"/>
    </source>
</evidence>
<evidence type="ECO:0000256" key="1">
    <source>
        <dbReference type="ARBA" id="ARBA00001966"/>
    </source>
</evidence>
<evidence type="ECO:0000256" key="5">
    <source>
        <dbReference type="SAM" id="MobiDB-lite"/>
    </source>
</evidence>